<dbReference type="SUPFAM" id="SSF48179">
    <property type="entry name" value="6-phosphogluconate dehydrogenase C-terminal domain-like"/>
    <property type="match status" value="1"/>
</dbReference>
<dbReference type="Pfam" id="PF01232">
    <property type="entry name" value="Mannitol_dh"/>
    <property type="match status" value="1"/>
</dbReference>
<keyword evidence="1" id="KW-0560">Oxidoreductase</keyword>
<dbReference type="Pfam" id="PF08125">
    <property type="entry name" value="Mannitol_dh_C"/>
    <property type="match status" value="1"/>
</dbReference>
<dbReference type="PRINTS" id="PR00084">
    <property type="entry name" value="MTLDHDRGNASE"/>
</dbReference>
<dbReference type="InterPro" id="IPR013131">
    <property type="entry name" value="Mannitol_DH_N"/>
</dbReference>
<keyword evidence="5" id="KW-1185">Reference proteome</keyword>
<gene>
    <name evidence="4" type="ORF">EXJ73_22885</name>
</gene>
<protein>
    <submittedName>
        <fullName evidence="4">Mannitol dehydrogenase family protein</fullName>
    </submittedName>
</protein>
<evidence type="ECO:0000313" key="5">
    <source>
        <dbReference type="Proteomes" id="UP001152766"/>
    </source>
</evidence>
<evidence type="ECO:0000259" key="2">
    <source>
        <dbReference type="Pfam" id="PF01232"/>
    </source>
</evidence>
<dbReference type="Gene3D" id="3.40.50.720">
    <property type="entry name" value="NAD(P)-binding Rossmann-like Domain"/>
    <property type="match status" value="1"/>
</dbReference>
<dbReference type="AlphaFoldDB" id="A0A9X4LKP2"/>
<dbReference type="RefSeq" id="WP_268149061.1">
    <property type="nucleotide sequence ID" value="NZ_JAPPUW010000006.1"/>
</dbReference>
<feature type="domain" description="Mannitol dehydrogenase C-terminal" evidence="3">
    <location>
        <begin position="216"/>
        <end position="403"/>
    </location>
</feature>
<reference evidence="4" key="1">
    <citation type="submission" date="2019-02" db="EMBL/GenBank/DDBJ databases">
        <title>Draft genome of the type strain Pelomonas aquatica CCUG 52575T.</title>
        <authorList>
            <person name="Gomila M."/>
            <person name="Lalucat J."/>
        </authorList>
    </citation>
    <scope>NUCLEOTIDE SEQUENCE</scope>
    <source>
        <strain evidence="4">CCUG 52575</strain>
    </source>
</reference>
<feature type="domain" description="Mannitol dehydrogenase N-terminal" evidence="2">
    <location>
        <begin position="4"/>
        <end position="206"/>
    </location>
</feature>
<name>A0A9X4LKP2_9BURK</name>
<comment type="caution">
    <text evidence="4">The sequence shown here is derived from an EMBL/GenBank/DDBJ whole genome shotgun (WGS) entry which is preliminary data.</text>
</comment>
<sequence>MPVIVHLGLGAFHRAHQAAYLQDLIDLGDHSWRLVAGNIVPGPAPASGPYTLELVAPDGHRELRRIEAIDAVLALPGLIAIAADPATAIVSFTVTEAGYAPDGALYRVLAEILALRRSNSAGPLTLLCCDNLRHNGNSTRRGLLRHLERRGDSGLLAWTRANVSLPNAMVDRITPRPAPGQVHLTAEAYRQWVIEDRFLAGRPDWTRVGVQMVESVQGFEEAKIRMLNAGHSCIAWAGALRGLRFIHEAVRDEQILGLAHDFLSNEVMPVLAVRAAAIGLNLPAYRDTVLARFSNTALADTVERVASDSFAKLPGFIVPTLAERLAQGANIASAAVPPALFLAMLRRWHAGDLPFEYRDAAMEPAQARSICDAADPVAAFCADGQLWGSLAGDARLLEAVRLAARRIDESQLARS</sequence>
<dbReference type="GO" id="GO:0042840">
    <property type="term" value="P:D-glucuronate catabolic process"/>
    <property type="evidence" value="ECO:0007669"/>
    <property type="project" value="TreeGrafter"/>
</dbReference>
<dbReference type="Gene3D" id="1.10.1040.10">
    <property type="entry name" value="N-(1-d-carboxylethyl)-l-norvaline Dehydrogenase, domain 2"/>
    <property type="match status" value="1"/>
</dbReference>
<dbReference type="InterPro" id="IPR008927">
    <property type="entry name" value="6-PGluconate_DH-like_C_sf"/>
</dbReference>
<organism evidence="4 5">
    <name type="scientific">Pelomonas aquatica</name>
    <dbReference type="NCBI Taxonomy" id="431058"/>
    <lineage>
        <taxon>Bacteria</taxon>
        <taxon>Pseudomonadati</taxon>
        <taxon>Pseudomonadota</taxon>
        <taxon>Betaproteobacteria</taxon>
        <taxon>Burkholderiales</taxon>
        <taxon>Sphaerotilaceae</taxon>
        <taxon>Roseateles</taxon>
    </lineage>
</organism>
<dbReference type="SUPFAM" id="SSF51735">
    <property type="entry name" value="NAD(P)-binding Rossmann-fold domains"/>
    <property type="match status" value="1"/>
</dbReference>
<dbReference type="PANTHER" id="PTHR43362">
    <property type="entry name" value="MANNITOL DEHYDROGENASE DSF1-RELATED"/>
    <property type="match status" value="1"/>
</dbReference>
<dbReference type="InterPro" id="IPR036291">
    <property type="entry name" value="NAD(P)-bd_dom_sf"/>
</dbReference>
<dbReference type="EMBL" id="SGUG01000063">
    <property type="protein sequence ID" value="MDG0865312.1"/>
    <property type="molecule type" value="Genomic_DNA"/>
</dbReference>
<dbReference type="InterPro" id="IPR050988">
    <property type="entry name" value="Mannitol_DH/Oxidoreductase"/>
</dbReference>
<dbReference type="PANTHER" id="PTHR43362:SF7">
    <property type="entry name" value="D-MANNONATE OXIDOREDUCTASE"/>
    <property type="match status" value="1"/>
</dbReference>
<accession>A0A9X4LKP2</accession>
<proteinExistence type="predicted"/>
<dbReference type="InterPro" id="IPR000669">
    <property type="entry name" value="Mannitol_DH"/>
</dbReference>
<dbReference type="Proteomes" id="UP001152766">
    <property type="component" value="Unassembled WGS sequence"/>
</dbReference>
<dbReference type="InterPro" id="IPR013328">
    <property type="entry name" value="6PGD_dom2"/>
</dbReference>
<evidence type="ECO:0000313" key="4">
    <source>
        <dbReference type="EMBL" id="MDG0865312.1"/>
    </source>
</evidence>
<evidence type="ECO:0000256" key="1">
    <source>
        <dbReference type="ARBA" id="ARBA00023002"/>
    </source>
</evidence>
<dbReference type="GO" id="GO:0008866">
    <property type="term" value="F:fructuronate reductase activity"/>
    <property type="evidence" value="ECO:0007669"/>
    <property type="project" value="TreeGrafter"/>
</dbReference>
<dbReference type="InterPro" id="IPR013118">
    <property type="entry name" value="Mannitol_DH_C"/>
</dbReference>
<evidence type="ECO:0000259" key="3">
    <source>
        <dbReference type="Pfam" id="PF08125"/>
    </source>
</evidence>